<dbReference type="EMBL" id="CAFBOL010000001">
    <property type="protein sequence ID" value="CAB4970339.1"/>
    <property type="molecule type" value="Genomic_DNA"/>
</dbReference>
<proteinExistence type="inferred from homology"/>
<dbReference type="EMBL" id="CAFBMT010000011">
    <property type="protein sequence ID" value="CAB4939016.1"/>
    <property type="molecule type" value="Genomic_DNA"/>
</dbReference>
<accession>A0A6J7J7H8</accession>
<dbReference type="Gene3D" id="1.10.630.10">
    <property type="entry name" value="Cytochrome P450"/>
    <property type="match status" value="1"/>
</dbReference>
<keyword evidence="2" id="KW-0812">Transmembrane</keyword>
<evidence type="ECO:0000313" key="7">
    <source>
        <dbReference type="EMBL" id="CAB4970339.1"/>
    </source>
</evidence>
<evidence type="ECO:0000313" key="5">
    <source>
        <dbReference type="EMBL" id="CAB4846879.1"/>
    </source>
</evidence>
<evidence type="ECO:0000313" key="3">
    <source>
        <dbReference type="EMBL" id="CAB4364132.1"/>
    </source>
</evidence>
<dbReference type="SUPFAM" id="SSF48264">
    <property type="entry name" value="Cytochrome P450"/>
    <property type="match status" value="1"/>
</dbReference>
<dbReference type="InterPro" id="IPR036396">
    <property type="entry name" value="Cyt_P450_sf"/>
</dbReference>
<dbReference type="GO" id="GO:0016705">
    <property type="term" value="F:oxidoreductase activity, acting on paired donors, with incorporation or reduction of molecular oxygen"/>
    <property type="evidence" value="ECO:0007669"/>
    <property type="project" value="InterPro"/>
</dbReference>
<dbReference type="EMBL" id="CAEZYF010000010">
    <property type="protein sequence ID" value="CAB4726577.1"/>
    <property type="molecule type" value="Genomic_DNA"/>
</dbReference>
<dbReference type="InterPro" id="IPR002397">
    <property type="entry name" value="Cyt_P450_B"/>
</dbReference>
<dbReference type="EMBL" id="CAESGF010000010">
    <property type="protein sequence ID" value="CAB4364132.1"/>
    <property type="molecule type" value="Genomic_DNA"/>
</dbReference>
<evidence type="ECO:0000256" key="2">
    <source>
        <dbReference type="SAM" id="Phobius"/>
    </source>
</evidence>
<dbReference type="Pfam" id="PF00067">
    <property type="entry name" value="p450"/>
    <property type="match status" value="1"/>
</dbReference>
<dbReference type="AlphaFoldDB" id="A0A6J7J7H8"/>
<protein>
    <submittedName>
        <fullName evidence="6">Unannotated protein</fullName>
    </submittedName>
</protein>
<evidence type="ECO:0000313" key="6">
    <source>
        <dbReference type="EMBL" id="CAB4939016.1"/>
    </source>
</evidence>
<dbReference type="PANTHER" id="PTHR46696:SF6">
    <property type="entry name" value="P450, PUTATIVE (EUROFUNG)-RELATED"/>
    <property type="match status" value="1"/>
</dbReference>
<comment type="similarity">
    <text evidence="1">Belongs to the cytochrome P450 family.</text>
</comment>
<sequence>MAGGLCTQGESTMPTPQEQMQEEFANIFKVEGLAWGDPTIAAARASATPQQMYVDLTAESPVTYVGDGFFRITSMADVVAVTRNHDVVQGSTYLGSDRPAIPLGLDGPIHKQYRHMLDPVFTAKRIEPLGAQVLQLANQLIDGFIAKGECDAYKEWCEPLPSIIFLSIMGLPLDEYENFHRFKNLILGNEDLGGIEPDEKMARTTEAVMWIQRYFNADLDAREQEATPRDDMMSWLLSAEVDGHRLGRTEMLDILGLLMIAGLDTVAASLGCFLSFLASHPDQRQRLVNDPTLTRSAIEELMRYESPVTQGYRIAKADIDLPSGVHVPAGSWMLISWSGANVDPAAFVDPLTVDFDRKPNPHIGFASGFHRCLGSHLARLELSVALNAWHARIPNYRIAEGTELVYSGNPRAPHNLPLVWS</sequence>
<feature type="transmembrane region" description="Helical" evidence="2">
    <location>
        <begin position="254"/>
        <end position="277"/>
    </location>
</feature>
<dbReference type="EMBL" id="CAFBIY010000012">
    <property type="protein sequence ID" value="CAB4846879.1"/>
    <property type="molecule type" value="Genomic_DNA"/>
</dbReference>
<evidence type="ECO:0000256" key="1">
    <source>
        <dbReference type="ARBA" id="ARBA00010617"/>
    </source>
</evidence>
<dbReference type="PRINTS" id="PR00385">
    <property type="entry name" value="P450"/>
</dbReference>
<dbReference type="GO" id="GO:0004497">
    <property type="term" value="F:monooxygenase activity"/>
    <property type="evidence" value="ECO:0007669"/>
    <property type="project" value="InterPro"/>
</dbReference>
<dbReference type="GO" id="GO:0005506">
    <property type="term" value="F:iron ion binding"/>
    <property type="evidence" value="ECO:0007669"/>
    <property type="project" value="InterPro"/>
</dbReference>
<keyword evidence="2" id="KW-0472">Membrane</keyword>
<dbReference type="InterPro" id="IPR001128">
    <property type="entry name" value="Cyt_P450"/>
</dbReference>
<organism evidence="6">
    <name type="scientific">freshwater metagenome</name>
    <dbReference type="NCBI Taxonomy" id="449393"/>
    <lineage>
        <taxon>unclassified sequences</taxon>
        <taxon>metagenomes</taxon>
        <taxon>ecological metagenomes</taxon>
    </lineage>
</organism>
<keyword evidence="2" id="KW-1133">Transmembrane helix</keyword>
<dbReference type="PANTHER" id="PTHR46696">
    <property type="entry name" value="P450, PUTATIVE (EUROFUNG)-RELATED"/>
    <property type="match status" value="1"/>
</dbReference>
<gene>
    <name evidence="4" type="ORF">UFOPK2656_01811</name>
    <name evidence="5" type="ORF">UFOPK3267_00360</name>
    <name evidence="6" type="ORF">UFOPK3651_02014</name>
    <name evidence="7" type="ORF">UFOPK3931_00052</name>
    <name evidence="3" type="ORF">UFOPK4189_01899</name>
</gene>
<dbReference type="PRINTS" id="PR00359">
    <property type="entry name" value="BP450"/>
</dbReference>
<reference evidence="6" key="1">
    <citation type="submission" date="2020-05" db="EMBL/GenBank/DDBJ databases">
        <authorList>
            <person name="Chiriac C."/>
            <person name="Salcher M."/>
            <person name="Ghai R."/>
            <person name="Kavagutti S V."/>
        </authorList>
    </citation>
    <scope>NUCLEOTIDE SEQUENCE</scope>
</reference>
<evidence type="ECO:0000313" key="4">
    <source>
        <dbReference type="EMBL" id="CAB4726577.1"/>
    </source>
</evidence>
<dbReference type="GO" id="GO:0020037">
    <property type="term" value="F:heme binding"/>
    <property type="evidence" value="ECO:0007669"/>
    <property type="project" value="InterPro"/>
</dbReference>
<name>A0A6J7J7H8_9ZZZZ</name>